<keyword evidence="4" id="KW-0548">Nucleotidyltransferase</keyword>
<keyword evidence="8" id="KW-0694">RNA-binding</keyword>
<dbReference type="NCBIfam" id="TIGR00277">
    <property type="entry name" value="HDIG"/>
    <property type="match status" value="1"/>
</dbReference>
<keyword evidence="6" id="KW-0547">Nucleotide-binding</keyword>
<evidence type="ECO:0000256" key="8">
    <source>
        <dbReference type="RuleBase" id="RU003953"/>
    </source>
</evidence>
<dbReference type="AlphaFoldDB" id="A0A2H0WKR5"/>
<evidence type="ECO:0000256" key="7">
    <source>
        <dbReference type="ARBA" id="ARBA00022842"/>
    </source>
</evidence>
<evidence type="ECO:0000256" key="6">
    <source>
        <dbReference type="ARBA" id="ARBA00022741"/>
    </source>
</evidence>
<dbReference type="Pfam" id="PF12627">
    <property type="entry name" value="PolyA_pol_RNAbd"/>
    <property type="match status" value="1"/>
</dbReference>
<dbReference type="PANTHER" id="PTHR46173:SF1">
    <property type="entry name" value="CCA TRNA NUCLEOTIDYLTRANSFERASE 1, MITOCHONDRIAL"/>
    <property type="match status" value="1"/>
</dbReference>
<comment type="cofactor">
    <cofactor evidence="1">
        <name>Mg(2+)</name>
        <dbReference type="ChEBI" id="CHEBI:18420"/>
    </cofactor>
</comment>
<dbReference type="GO" id="GO:0046872">
    <property type="term" value="F:metal ion binding"/>
    <property type="evidence" value="ECO:0007669"/>
    <property type="project" value="UniProtKB-KW"/>
</dbReference>
<feature type="domain" description="Poly A polymerase head" evidence="10">
    <location>
        <begin position="23"/>
        <end position="169"/>
    </location>
</feature>
<proteinExistence type="inferred from homology"/>
<dbReference type="GO" id="GO:0008033">
    <property type="term" value="P:tRNA processing"/>
    <property type="evidence" value="ECO:0007669"/>
    <property type="project" value="UniProtKB-KW"/>
</dbReference>
<reference evidence="14" key="1">
    <citation type="submission" date="2017-09" db="EMBL/GenBank/DDBJ databases">
        <title>Depth-based differentiation of microbial function through sediment-hosted aquifers and enrichment of novel symbionts in the deep terrestrial subsurface.</title>
        <authorList>
            <person name="Probst A.J."/>
            <person name="Ladd B."/>
            <person name="Jarett J.K."/>
            <person name="Geller-Mcgrath D.E."/>
            <person name="Sieber C.M.K."/>
            <person name="Emerson J.B."/>
            <person name="Anantharaman K."/>
            <person name="Thomas B.C."/>
            <person name="Malmstrom R."/>
            <person name="Stieglmeier M."/>
            <person name="Klingl A."/>
            <person name="Woyke T."/>
            <person name="Ryan C.M."/>
            <person name="Banfield J.F."/>
        </authorList>
    </citation>
    <scope>NUCLEOTIDE SEQUENCE [LARGE SCALE GENOMIC DNA]</scope>
</reference>
<dbReference type="InterPro" id="IPR003607">
    <property type="entry name" value="HD/PDEase_dom"/>
</dbReference>
<comment type="caution">
    <text evidence="13">The sequence shown here is derived from an EMBL/GenBank/DDBJ whole genome shotgun (WGS) entry which is preliminary data.</text>
</comment>
<comment type="similarity">
    <text evidence="8">Belongs to the tRNA nucleotidyltransferase/poly(A) polymerase family.</text>
</comment>
<dbReference type="InterPro" id="IPR043519">
    <property type="entry name" value="NT_sf"/>
</dbReference>
<evidence type="ECO:0000259" key="10">
    <source>
        <dbReference type="Pfam" id="PF01743"/>
    </source>
</evidence>
<dbReference type="GO" id="GO:0016779">
    <property type="term" value="F:nucleotidyltransferase activity"/>
    <property type="evidence" value="ECO:0007669"/>
    <property type="project" value="UniProtKB-KW"/>
</dbReference>
<evidence type="ECO:0000256" key="5">
    <source>
        <dbReference type="ARBA" id="ARBA00022723"/>
    </source>
</evidence>
<evidence type="ECO:0000256" key="4">
    <source>
        <dbReference type="ARBA" id="ARBA00022695"/>
    </source>
</evidence>
<dbReference type="InterPro" id="IPR006674">
    <property type="entry name" value="HD_domain"/>
</dbReference>
<keyword evidence="5" id="KW-0479">Metal-binding</keyword>
<dbReference type="SUPFAM" id="SSF81301">
    <property type="entry name" value="Nucleotidyltransferase"/>
    <property type="match status" value="1"/>
</dbReference>
<keyword evidence="7" id="KW-0460">Magnesium</keyword>
<dbReference type="Gene3D" id="3.30.460.10">
    <property type="entry name" value="Beta Polymerase, domain 2"/>
    <property type="match status" value="1"/>
</dbReference>
<dbReference type="SUPFAM" id="SSF81891">
    <property type="entry name" value="Poly A polymerase C-terminal region-like"/>
    <property type="match status" value="1"/>
</dbReference>
<dbReference type="CDD" id="cd05398">
    <property type="entry name" value="NT_ClassII-CCAase"/>
    <property type="match status" value="1"/>
</dbReference>
<dbReference type="InterPro" id="IPR032828">
    <property type="entry name" value="PolyA_RNA-bd"/>
</dbReference>
<keyword evidence="3" id="KW-0819">tRNA processing</keyword>
<evidence type="ECO:0000256" key="2">
    <source>
        <dbReference type="ARBA" id="ARBA00022679"/>
    </source>
</evidence>
<evidence type="ECO:0000256" key="9">
    <source>
        <dbReference type="SAM" id="MobiDB-lite"/>
    </source>
</evidence>
<keyword evidence="2 8" id="KW-0808">Transferase</keyword>
<dbReference type="EMBL" id="PEZL01000041">
    <property type="protein sequence ID" value="PIS13241.1"/>
    <property type="molecule type" value="Genomic_DNA"/>
</dbReference>
<dbReference type="CDD" id="cd00077">
    <property type="entry name" value="HDc"/>
    <property type="match status" value="1"/>
</dbReference>
<dbReference type="Gene3D" id="1.10.246.80">
    <property type="match status" value="1"/>
</dbReference>
<dbReference type="Proteomes" id="UP000230353">
    <property type="component" value="Unassembled WGS sequence"/>
</dbReference>
<evidence type="ECO:0000259" key="11">
    <source>
        <dbReference type="Pfam" id="PF01966"/>
    </source>
</evidence>
<protein>
    <recommendedName>
        <fullName evidence="15">HD domain-containing protein</fullName>
    </recommendedName>
</protein>
<dbReference type="Pfam" id="PF01743">
    <property type="entry name" value="PolyA_pol"/>
    <property type="match status" value="1"/>
</dbReference>
<organism evidence="13 14">
    <name type="scientific">Candidatus Tagabacteria bacterium CG09_land_8_20_14_0_10_41_14</name>
    <dbReference type="NCBI Taxonomy" id="1975021"/>
    <lineage>
        <taxon>Bacteria</taxon>
        <taxon>Candidatus Tagaibacteriota</taxon>
    </lineage>
</organism>
<evidence type="ECO:0000313" key="13">
    <source>
        <dbReference type="EMBL" id="PIS13241.1"/>
    </source>
</evidence>
<dbReference type="InterPro" id="IPR002646">
    <property type="entry name" value="PolA_pol_head_dom"/>
</dbReference>
<name>A0A2H0WKR5_9BACT</name>
<evidence type="ECO:0000256" key="1">
    <source>
        <dbReference type="ARBA" id="ARBA00001946"/>
    </source>
</evidence>
<dbReference type="Gene3D" id="1.10.3090.10">
    <property type="entry name" value="cca-adding enzyme, domain 2"/>
    <property type="match status" value="1"/>
</dbReference>
<evidence type="ECO:0000256" key="3">
    <source>
        <dbReference type="ARBA" id="ARBA00022694"/>
    </source>
</evidence>
<evidence type="ECO:0008006" key="15">
    <source>
        <dbReference type="Google" id="ProtNLM"/>
    </source>
</evidence>
<gene>
    <name evidence="13" type="ORF">COT67_02875</name>
</gene>
<accession>A0A2H0WKR5</accession>
<dbReference type="GO" id="GO:0000166">
    <property type="term" value="F:nucleotide binding"/>
    <property type="evidence" value="ECO:0007669"/>
    <property type="project" value="UniProtKB-KW"/>
</dbReference>
<feature type="compositionally biased region" description="Basic and acidic residues" evidence="9">
    <location>
        <begin position="487"/>
        <end position="503"/>
    </location>
</feature>
<dbReference type="Pfam" id="PF01966">
    <property type="entry name" value="HD"/>
    <property type="match status" value="1"/>
</dbReference>
<feature type="domain" description="tRNA nucleotidyltransferase/poly(A) polymerase RNA and SrmB- binding" evidence="12">
    <location>
        <begin position="203"/>
        <end position="261"/>
    </location>
</feature>
<evidence type="ECO:0000313" key="14">
    <source>
        <dbReference type="Proteomes" id="UP000230353"/>
    </source>
</evidence>
<sequence length="511" mass="58858">MAYKIPKEVLQVLSRLETGGFEAYLVGGCVRDLLLGRDPKDWDVTTNAVPEEIQKLTDDSFYENDFGTVGVITDSEDESVKVVEVTPYRQEAKYTDKRHPDIVRFAQKLEDDLARRDFTINAMALKVLEIAYIYSDNQKSVLETGEVDEKFIELVDLWKGREDLKKKVIQTVGNAEERLSEDALRVLRAIRLAAELDFVTRESIDSQTRIAIKKSAHLLRMISKERIRDEFTKMLMSKNAEWALRKMHDLGVLRFVAPELEEGVGVGQNKEHVFPVWDHNLKSLGHASEKNFNFAVRLAALFHDVGKPRVKEGEGPDSTFYNHEVVGAKMTARILSRLRYSKKLVESVTLLVRWHLFFSDTDVITLSAVRRIITNVGEENIWDLMNVRFCDRIGMGRPKEEPYRLRKYESMIEEALRDPLHVKNLKIKGDDAMKITGLSAGPKIGYILHALLEEVLDDPSLNTEEYLRKRVKELSKLSEEELIKLGRAGKERREKEEQKEISKIRTKYHVK</sequence>
<dbReference type="InterPro" id="IPR050264">
    <property type="entry name" value="Bact_CCA-adding_enz_type3_sf"/>
</dbReference>
<feature type="domain" description="HD" evidence="11">
    <location>
        <begin position="295"/>
        <end position="362"/>
    </location>
</feature>
<feature type="region of interest" description="Disordered" evidence="9">
    <location>
        <begin position="487"/>
        <end position="511"/>
    </location>
</feature>
<evidence type="ECO:0000259" key="12">
    <source>
        <dbReference type="Pfam" id="PF12627"/>
    </source>
</evidence>
<dbReference type="PANTHER" id="PTHR46173">
    <property type="entry name" value="CCA TRNA NUCLEOTIDYLTRANSFERASE 1, MITOCHONDRIAL"/>
    <property type="match status" value="1"/>
</dbReference>
<dbReference type="InterPro" id="IPR006675">
    <property type="entry name" value="HDIG_dom"/>
</dbReference>
<dbReference type="GO" id="GO:0000049">
    <property type="term" value="F:tRNA binding"/>
    <property type="evidence" value="ECO:0007669"/>
    <property type="project" value="TreeGrafter"/>
</dbReference>